<feature type="chain" id="PRO_5004587730" description="TolC family protein" evidence="8">
    <location>
        <begin position="27"/>
        <end position="194"/>
    </location>
</feature>
<keyword evidence="4" id="KW-1134">Transmembrane beta strand</keyword>
<evidence type="ECO:0000256" key="3">
    <source>
        <dbReference type="ARBA" id="ARBA00022448"/>
    </source>
</evidence>
<organism evidence="9 10">
    <name type="scientific">Alteromonas mediterranea (strain DSM 17117 / CIP 110805 / LMG 28347 / Deep ecotype)</name>
    <dbReference type="NCBI Taxonomy" id="1774373"/>
    <lineage>
        <taxon>Bacteria</taxon>
        <taxon>Pseudomonadati</taxon>
        <taxon>Pseudomonadota</taxon>
        <taxon>Gammaproteobacteria</taxon>
        <taxon>Alteromonadales</taxon>
        <taxon>Alteromonadaceae</taxon>
        <taxon>Alteromonas/Salinimonas group</taxon>
        <taxon>Alteromonas</taxon>
    </lineage>
</organism>
<dbReference type="InterPro" id="IPR003423">
    <property type="entry name" value="OMP_efflux"/>
</dbReference>
<reference evidence="9 10" key="2">
    <citation type="journal article" date="2015" name="Antonie Van Leeuwenhoek">
        <title>Ecophysiological diversity of a novel member of the genus Alteromonas, and description of Alteromonas mediterranea sp. nov.</title>
        <authorList>
            <person name="Ivanova E.P."/>
            <person name="Lopez-Perez M."/>
            <person name="Zabalos M."/>
            <person name="Nguyen S.H."/>
            <person name="Webb H.K."/>
            <person name="Ryan J."/>
            <person name="Lagutin K."/>
            <person name="Vyssotski M."/>
            <person name="Crawford R.J."/>
            <person name="Rodriguez-Valera F."/>
        </authorList>
    </citation>
    <scope>NUCLEOTIDE SEQUENCE [LARGE SCALE GENOMIC DNA]</scope>
    <source>
        <strain evidence="10">DSM 17117 / CIP 110805 / LMG 28347 / Deep ecotype</strain>
    </source>
</reference>
<dbReference type="KEGG" id="amc:MADE_000001020855"/>
<dbReference type="Gene3D" id="1.20.1600.10">
    <property type="entry name" value="Outer membrane efflux proteins (OEP)"/>
    <property type="match status" value="1"/>
</dbReference>
<reference evidence="9 10" key="1">
    <citation type="journal article" date="2008" name="ISME J.">
        <title>Comparative genomics of two ecotypes of the marine planktonic copiotroph Alteromonas macleodii suggests alternative lifestyles associated with different kinds of particulate organic matter.</title>
        <authorList>
            <person name="Ivars-Martinez E."/>
            <person name="Martin-Cuadrado A.B."/>
            <person name="D'Auria G."/>
            <person name="Mira A."/>
            <person name="Ferriera S."/>
            <person name="Johnson J."/>
            <person name="Friedman R."/>
            <person name="Rodriguez-Valera F."/>
        </authorList>
    </citation>
    <scope>NUCLEOTIDE SEQUENCE [LARGE SCALE GENOMIC DNA]</scope>
    <source>
        <strain evidence="10">DSM 17117 / CIP 110805 / LMG 28347 / Deep ecotype</strain>
    </source>
</reference>
<dbReference type="Proteomes" id="UP000001870">
    <property type="component" value="Chromosome"/>
</dbReference>
<dbReference type="EMBL" id="CP001103">
    <property type="protein sequence ID" value="AGV53991.1"/>
    <property type="molecule type" value="Genomic_DNA"/>
</dbReference>
<comment type="subcellular location">
    <subcellularLocation>
        <location evidence="1">Cell outer membrane</location>
    </subcellularLocation>
</comment>
<sequence>MKFIKTVLSKVVIGTAGAVLAHGAFAQTSGEGSASASLESYVRKVVNQNPEVQASWRQLQVAMSDVDIARGGFRPQVDVLATSAYTDRNYGLDREYMGHTAEIALTQMLYDGFLTSSEVKRFKQAQVVRYFELLGEVEQKSLDTALAYMDVQLFRELLRLAEENLITHVDVFKQIEESVEVGLGRRADLEQISG</sequence>
<dbReference type="PANTHER" id="PTHR30026:SF22">
    <property type="entry name" value="OUTER MEMBRANE EFFLUX PROTEIN"/>
    <property type="match status" value="1"/>
</dbReference>
<evidence type="ECO:0000313" key="9">
    <source>
        <dbReference type="EMBL" id="AGV53991.1"/>
    </source>
</evidence>
<evidence type="ECO:0000256" key="7">
    <source>
        <dbReference type="ARBA" id="ARBA00023237"/>
    </source>
</evidence>
<evidence type="ECO:0000256" key="8">
    <source>
        <dbReference type="SAM" id="SignalP"/>
    </source>
</evidence>
<evidence type="ECO:0000256" key="1">
    <source>
        <dbReference type="ARBA" id="ARBA00004442"/>
    </source>
</evidence>
<evidence type="ECO:0000256" key="4">
    <source>
        <dbReference type="ARBA" id="ARBA00022452"/>
    </source>
</evidence>
<evidence type="ECO:0000313" key="10">
    <source>
        <dbReference type="Proteomes" id="UP000001870"/>
    </source>
</evidence>
<dbReference type="GO" id="GO:0009279">
    <property type="term" value="C:cell outer membrane"/>
    <property type="evidence" value="ECO:0007669"/>
    <property type="project" value="UniProtKB-SubCell"/>
</dbReference>
<dbReference type="GO" id="GO:0015562">
    <property type="term" value="F:efflux transmembrane transporter activity"/>
    <property type="evidence" value="ECO:0007669"/>
    <property type="project" value="InterPro"/>
</dbReference>
<keyword evidence="3" id="KW-0813">Transport</keyword>
<dbReference type="InterPro" id="IPR051906">
    <property type="entry name" value="TolC-like"/>
</dbReference>
<protein>
    <recommendedName>
        <fullName evidence="11">TolC family protein</fullName>
    </recommendedName>
</protein>
<evidence type="ECO:0008006" key="11">
    <source>
        <dbReference type="Google" id="ProtNLM"/>
    </source>
</evidence>
<dbReference type="RefSeq" id="WP_023559539.1">
    <property type="nucleotide sequence ID" value="NC_011138.3"/>
</dbReference>
<gene>
    <name evidence="9" type="ORF">MADE_000001020855</name>
</gene>
<keyword evidence="8" id="KW-0732">Signal</keyword>
<evidence type="ECO:0000256" key="2">
    <source>
        <dbReference type="ARBA" id="ARBA00007613"/>
    </source>
</evidence>
<comment type="similarity">
    <text evidence="2">Belongs to the outer membrane factor (OMF) (TC 1.B.17) family.</text>
</comment>
<dbReference type="HOGENOM" id="CLU_1399926_0_0_6"/>
<dbReference type="PANTHER" id="PTHR30026">
    <property type="entry name" value="OUTER MEMBRANE PROTEIN TOLC"/>
    <property type="match status" value="1"/>
</dbReference>
<keyword evidence="6" id="KW-0472">Membrane</keyword>
<feature type="signal peptide" evidence="8">
    <location>
        <begin position="1"/>
        <end position="26"/>
    </location>
</feature>
<evidence type="ECO:0000256" key="5">
    <source>
        <dbReference type="ARBA" id="ARBA00022692"/>
    </source>
</evidence>
<evidence type="ECO:0000256" key="6">
    <source>
        <dbReference type="ARBA" id="ARBA00023136"/>
    </source>
</evidence>
<dbReference type="GO" id="GO:1990281">
    <property type="term" value="C:efflux pump complex"/>
    <property type="evidence" value="ECO:0007669"/>
    <property type="project" value="TreeGrafter"/>
</dbReference>
<keyword evidence="5" id="KW-0812">Transmembrane</keyword>
<dbReference type="GO" id="GO:0015288">
    <property type="term" value="F:porin activity"/>
    <property type="evidence" value="ECO:0007669"/>
    <property type="project" value="TreeGrafter"/>
</dbReference>
<accession>T2DKU9</accession>
<keyword evidence="10" id="KW-1185">Reference proteome</keyword>
<proteinExistence type="inferred from homology"/>
<dbReference type="AlphaFoldDB" id="T2DKU9"/>
<keyword evidence="7" id="KW-0998">Cell outer membrane</keyword>
<dbReference type="Pfam" id="PF02321">
    <property type="entry name" value="OEP"/>
    <property type="match status" value="1"/>
</dbReference>
<name>T2DKU9_ALTMD</name>
<dbReference type="SUPFAM" id="SSF56954">
    <property type="entry name" value="Outer membrane efflux proteins (OEP)"/>
    <property type="match status" value="1"/>
</dbReference>